<evidence type="ECO:0000313" key="3">
    <source>
        <dbReference type="Proteomes" id="UP000613011"/>
    </source>
</evidence>
<dbReference type="Proteomes" id="UP000613011">
    <property type="component" value="Unassembled WGS sequence"/>
</dbReference>
<evidence type="ECO:0000256" key="1">
    <source>
        <dbReference type="SAM" id="MobiDB-lite"/>
    </source>
</evidence>
<feature type="region of interest" description="Disordered" evidence="1">
    <location>
        <begin position="61"/>
        <end position="91"/>
    </location>
</feature>
<dbReference type="RefSeq" id="WP_201683090.1">
    <property type="nucleotide sequence ID" value="NZ_JAEQNA010000001.1"/>
</dbReference>
<dbReference type="EMBL" id="JAEQNA010000001">
    <property type="protein sequence ID" value="MBL0420100.1"/>
    <property type="molecule type" value="Genomic_DNA"/>
</dbReference>
<feature type="compositionally biased region" description="Pro residues" evidence="1">
    <location>
        <begin position="1"/>
        <end position="24"/>
    </location>
</feature>
<keyword evidence="3" id="KW-1185">Reference proteome</keyword>
<comment type="caution">
    <text evidence="2">The sequence shown here is derived from an EMBL/GenBank/DDBJ whole genome shotgun (WGS) entry which is preliminary data.</text>
</comment>
<sequence length="479" mass="50025">MPAPAPAPAPVPAPAPAPAPPPATPARIEPYDDLNLRSTPASSGAGPDTLALPAEWVQLDPAPAPQPRAASAAAAGGTGRMPPRQIGQARPVGATASLAATARRLGWRRLADGRFAGALNLRSEGAASIRLGLLVHRLPDGAQVRVARPEGPVAATLGGREITAALERNRRAGDTSEAGRTFWLPAIGGPDAQLQIVLPAGTAPSEVQVAVPRLSHLWVDLARSQDAFLKIGEASVCNVDASCENAWRPESRAVARMEYVRDGISYLCTGTLMADVAASGTPWFLSGQHCIDSQTVASTVVTYWFYRSAFCDSGTLDPSSMRLLGGATLLYASTATDTAFMRLERTPPAGVRYAGSLLSAPLAGTPVTALHHPAGDLLKLSAGEITGTTGCAWLSEGGLSCEEPGDDFTRVRWSRGTTQGGSSGSALFQSVDGRNYLSANLYAGSASCQASTSPDYFGRFDRPYRDALYRWLGEVPGAR</sequence>
<dbReference type="SUPFAM" id="SSF50494">
    <property type="entry name" value="Trypsin-like serine proteases"/>
    <property type="match status" value="1"/>
</dbReference>
<evidence type="ECO:0000313" key="2">
    <source>
        <dbReference type="EMBL" id="MBL0420100.1"/>
    </source>
</evidence>
<dbReference type="InterPro" id="IPR043504">
    <property type="entry name" value="Peptidase_S1_PA_chymotrypsin"/>
</dbReference>
<name>A0A936ZMN9_9BURK</name>
<dbReference type="PANTHER" id="PTHR36234:SF5">
    <property type="entry name" value="LYSYL ENDOPEPTIDASE"/>
    <property type="match status" value="1"/>
</dbReference>
<gene>
    <name evidence="2" type="ORF">JI739_07040</name>
</gene>
<dbReference type="InterPro" id="IPR009003">
    <property type="entry name" value="Peptidase_S1_PA"/>
</dbReference>
<dbReference type="AlphaFoldDB" id="A0A936ZMN9"/>
<feature type="region of interest" description="Disordered" evidence="1">
    <location>
        <begin position="1"/>
        <end position="49"/>
    </location>
</feature>
<dbReference type="Pfam" id="PF13365">
    <property type="entry name" value="Trypsin_2"/>
    <property type="match status" value="1"/>
</dbReference>
<organism evidence="2 3">
    <name type="scientific">Ramlibacter aurantiacus</name>
    <dbReference type="NCBI Taxonomy" id="2801330"/>
    <lineage>
        <taxon>Bacteria</taxon>
        <taxon>Pseudomonadati</taxon>
        <taxon>Pseudomonadota</taxon>
        <taxon>Betaproteobacteria</taxon>
        <taxon>Burkholderiales</taxon>
        <taxon>Comamonadaceae</taxon>
        <taxon>Ramlibacter</taxon>
    </lineage>
</organism>
<reference evidence="2" key="1">
    <citation type="submission" date="2021-01" db="EMBL/GenBank/DDBJ databases">
        <title>Ramlibacter sp. strain AW1 16S ribosomal RNA gene Genome sequencing and assembly.</title>
        <authorList>
            <person name="Kang M."/>
        </authorList>
    </citation>
    <scope>NUCLEOTIDE SEQUENCE</scope>
    <source>
        <strain evidence="2">AW1</strain>
    </source>
</reference>
<dbReference type="PANTHER" id="PTHR36234">
    <property type="entry name" value="LYSYL ENDOPEPTIDASE"/>
    <property type="match status" value="1"/>
</dbReference>
<protein>
    <submittedName>
        <fullName evidence="2">Trypsin-like peptidase domain-containing protein</fullName>
    </submittedName>
</protein>
<dbReference type="Gene3D" id="2.40.10.10">
    <property type="entry name" value="Trypsin-like serine proteases"/>
    <property type="match status" value="2"/>
</dbReference>
<proteinExistence type="predicted"/>
<accession>A0A936ZMN9</accession>